<keyword evidence="1" id="KW-0378">Hydrolase</keyword>
<keyword evidence="2" id="KW-1185">Reference proteome</keyword>
<gene>
    <name evidence="1" type="ORF">WKI58_11570</name>
</gene>
<protein>
    <submittedName>
        <fullName evidence="1">HNH endonuclease signature motif containing protein</fullName>
    </submittedName>
</protein>
<evidence type="ECO:0000313" key="2">
    <source>
        <dbReference type="Proteomes" id="UP001375539"/>
    </source>
</evidence>
<keyword evidence="1" id="KW-0255">Endonuclease</keyword>
<evidence type="ECO:0000313" key="1">
    <source>
        <dbReference type="EMBL" id="MEJ8657156.1"/>
    </source>
</evidence>
<organism evidence="1 2">
    <name type="scientific">Streptomyces pratisoli</name>
    <dbReference type="NCBI Taxonomy" id="3139917"/>
    <lineage>
        <taxon>Bacteria</taxon>
        <taxon>Bacillati</taxon>
        <taxon>Actinomycetota</taxon>
        <taxon>Actinomycetes</taxon>
        <taxon>Kitasatosporales</taxon>
        <taxon>Streptomycetaceae</taxon>
        <taxon>Streptomyces</taxon>
    </lineage>
</organism>
<reference evidence="1" key="1">
    <citation type="submission" date="2024-03" db="EMBL/GenBank/DDBJ databases">
        <title>Novel Streptomyces species of biotechnological and ecological value are a feature of Machair soil.</title>
        <authorList>
            <person name="Prole J.R."/>
            <person name="Goodfellow M."/>
            <person name="Allenby N."/>
            <person name="Ward A.C."/>
        </authorList>
    </citation>
    <scope>NUCLEOTIDE SEQUENCE</scope>
    <source>
        <strain evidence="1">MS1.AVA.4</strain>
    </source>
</reference>
<sequence length="129" mass="14227">MAEYRALCRRAVEWEESGRDQERREVAGDRRVRNPAARRAVVIRSGGGCENPECLLPDLPYRTKAGEPLLEVDHIDEHAGGGRDHPAAMIALCPNCHSNKTHGAEQALLTERLRKVAAERHAAWAASVA</sequence>
<dbReference type="EMBL" id="JBBKAI010000002">
    <property type="protein sequence ID" value="MEJ8657156.1"/>
    <property type="molecule type" value="Genomic_DNA"/>
</dbReference>
<name>A0ACC6QFQ0_9ACTN</name>
<dbReference type="Proteomes" id="UP001375539">
    <property type="component" value="Unassembled WGS sequence"/>
</dbReference>
<keyword evidence="1" id="KW-0540">Nuclease</keyword>
<proteinExistence type="predicted"/>
<comment type="caution">
    <text evidence="1">The sequence shown here is derived from an EMBL/GenBank/DDBJ whole genome shotgun (WGS) entry which is preliminary data.</text>
</comment>
<accession>A0ACC6QFQ0</accession>